<dbReference type="PANTHER" id="PTHR14604">
    <property type="entry name" value="WD40 REPEAT PF20"/>
    <property type="match status" value="1"/>
</dbReference>
<dbReference type="PANTHER" id="PTHR14604:SF4">
    <property type="entry name" value="F-BOX DOMAIN-CONTAINING PROTEIN"/>
    <property type="match status" value="1"/>
</dbReference>
<evidence type="ECO:0000259" key="1">
    <source>
        <dbReference type="PROSITE" id="PS50181"/>
    </source>
</evidence>
<dbReference type="RefSeq" id="XP_038079423.1">
    <property type="nucleotide sequence ID" value="XM_038223495.1"/>
</dbReference>
<dbReference type="InterPro" id="IPR001810">
    <property type="entry name" value="F-box_dom"/>
</dbReference>
<dbReference type="Gene3D" id="1.20.1280.50">
    <property type="match status" value="1"/>
</dbReference>
<evidence type="ECO:0000313" key="2">
    <source>
        <dbReference type="EnsemblMetazoa" id="XP_038079424.1"/>
    </source>
</evidence>
<keyword evidence="3" id="KW-1185">Reference proteome</keyword>
<dbReference type="PROSITE" id="PS50181">
    <property type="entry name" value="FBOX"/>
    <property type="match status" value="1"/>
</dbReference>
<dbReference type="AlphaFoldDB" id="A0A914BT92"/>
<dbReference type="SMART" id="SM00256">
    <property type="entry name" value="FBOX"/>
    <property type="match status" value="1"/>
</dbReference>
<dbReference type="SMART" id="SM00320">
    <property type="entry name" value="WD40"/>
    <property type="match status" value="2"/>
</dbReference>
<sequence>MTQPCMHVRCGHKGAHRIPTSFKMTSAQGDAHTNDVDVVCQSEPSTYSLDPVDYLPNEILCKIIGFLSVEDLCHLAVCSKAWRNVTNTNSLWLHLCKLRDWERFGTEVDLRKEKPIHSTETRKWGSIPTFQAESVITGDCNVKDLAPTCEWKEVYMRAWHLDRNWSEGRYREHHAYLPVRTYYKASSVASDGRTYAAGDYYGFVRLLDFNSGRFLRKFQATNSTRSQILKIKRASMSRKTKTESDIAIHHMHLKNDIGVAVFKGGMLVFEGSTGNALRRITPSKWSDFDRYLPRKSYFEENKIIVSYNWLDFPLHIWDISDLVEGVDNGACTETILHTETSEDNPHPEASYHLLGCHGHFVITSSLSHPEFLFWDTRTPEIIRIYKGHKGNVSCGHLDENTIMTGDNAGEVKVWTTASDVCMKTLSEFPPEVCLNSHFHHRRINTVQFTDKVIVAGSQSRIVVWSRDGILLNMEDVELRSTSICNRLVTCTRSPELISVWDLSTGKRLYRHEFELGLLDLLYTDDTRIVVQVGYNRLVKMLQFW</sequence>
<proteinExistence type="predicted"/>
<feature type="domain" description="F-box" evidence="1">
    <location>
        <begin position="49"/>
        <end position="95"/>
    </location>
</feature>
<dbReference type="Pfam" id="PF12937">
    <property type="entry name" value="F-box-like"/>
    <property type="match status" value="1"/>
</dbReference>
<dbReference type="GeneID" id="119746518"/>
<dbReference type="EnsemblMetazoa" id="XM_038223496.1">
    <property type="protein sequence ID" value="XP_038079424.1"/>
    <property type="gene ID" value="LOC119746518"/>
</dbReference>
<protein>
    <recommendedName>
        <fullName evidence="1">F-box domain-containing protein</fullName>
    </recommendedName>
</protein>
<dbReference type="SUPFAM" id="SSF50998">
    <property type="entry name" value="Quinoprotein alcohol dehydrogenase-like"/>
    <property type="match status" value="1"/>
</dbReference>
<evidence type="ECO:0000313" key="3">
    <source>
        <dbReference type="Proteomes" id="UP000887568"/>
    </source>
</evidence>
<dbReference type="InterPro" id="IPR036047">
    <property type="entry name" value="F-box-like_dom_sf"/>
</dbReference>
<dbReference type="InterPro" id="IPR050995">
    <property type="entry name" value="WD-F-box_domain-protein"/>
</dbReference>
<dbReference type="SUPFAM" id="SSF81383">
    <property type="entry name" value="F-box domain"/>
    <property type="match status" value="1"/>
</dbReference>
<dbReference type="Proteomes" id="UP000887568">
    <property type="component" value="Unplaced"/>
</dbReference>
<dbReference type="InterPro" id="IPR011047">
    <property type="entry name" value="Quinoprotein_ADH-like_sf"/>
</dbReference>
<dbReference type="InterPro" id="IPR001680">
    <property type="entry name" value="WD40_rpt"/>
</dbReference>
<dbReference type="EnsemblMetazoa" id="XM_038223495.1">
    <property type="protein sequence ID" value="XP_038079423.1"/>
    <property type="gene ID" value="LOC119746518"/>
</dbReference>
<accession>A0A914BT92</accession>
<dbReference type="Gene3D" id="2.130.10.10">
    <property type="entry name" value="YVTN repeat-like/Quinoprotein amine dehydrogenase"/>
    <property type="match status" value="1"/>
</dbReference>
<dbReference type="RefSeq" id="XP_038079424.1">
    <property type="nucleotide sequence ID" value="XM_038223496.1"/>
</dbReference>
<reference evidence="2" key="1">
    <citation type="submission" date="2022-11" db="UniProtKB">
        <authorList>
            <consortium name="EnsemblMetazoa"/>
        </authorList>
    </citation>
    <scope>IDENTIFICATION</scope>
</reference>
<organism evidence="2 3">
    <name type="scientific">Patiria miniata</name>
    <name type="common">Bat star</name>
    <name type="synonym">Asterina miniata</name>
    <dbReference type="NCBI Taxonomy" id="46514"/>
    <lineage>
        <taxon>Eukaryota</taxon>
        <taxon>Metazoa</taxon>
        <taxon>Echinodermata</taxon>
        <taxon>Eleutherozoa</taxon>
        <taxon>Asterozoa</taxon>
        <taxon>Asteroidea</taxon>
        <taxon>Valvatacea</taxon>
        <taxon>Valvatida</taxon>
        <taxon>Asterinidae</taxon>
        <taxon>Patiria</taxon>
    </lineage>
</organism>
<dbReference type="OrthoDB" id="6577359at2759"/>
<dbReference type="InterPro" id="IPR015943">
    <property type="entry name" value="WD40/YVTN_repeat-like_dom_sf"/>
</dbReference>
<name>A0A914BT92_PATMI</name>